<sequence length="76" mass="9121">MLKWTNFAANFFKKPNRIQTGTIFIKWCHNSTHRCYFRAGLFYLFNRVYKNHKELLLLICASVQHLTRESTLKITP</sequence>
<reference evidence="1" key="1">
    <citation type="submission" date="2015-07" db="EMBL/GenBank/DDBJ databases">
        <title>MeaNS - Measles Nucleotide Surveillance Program.</title>
        <authorList>
            <person name="Tran T."/>
            <person name="Druce J."/>
        </authorList>
    </citation>
    <scope>NUCLEOTIDE SEQUENCE</scope>
    <source>
        <strain evidence="1">UCB-OBI-ISO-001</strain>
        <tissue evidence="1">Gonad</tissue>
    </source>
</reference>
<gene>
    <name evidence="1" type="ORF">OCBIM_22024813mg</name>
</gene>
<dbReference type="EMBL" id="KQ419631">
    <property type="protein sequence ID" value="KOF82790.1"/>
    <property type="molecule type" value="Genomic_DNA"/>
</dbReference>
<organism evidence="1">
    <name type="scientific">Octopus bimaculoides</name>
    <name type="common">California two-spotted octopus</name>
    <dbReference type="NCBI Taxonomy" id="37653"/>
    <lineage>
        <taxon>Eukaryota</taxon>
        <taxon>Metazoa</taxon>
        <taxon>Spiralia</taxon>
        <taxon>Lophotrochozoa</taxon>
        <taxon>Mollusca</taxon>
        <taxon>Cephalopoda</taxon>
        <taxon>Coleoidea</taxon>
        <taxon>Octopodiformes</taxon>
        <taxon>Octopoda</taxon>
        <taxon>Incirrata</taxon>
        <taxon>Octopodidae</taxon>
        <taxon>Octopus</taxon>
    </lineage>
</organism>
<evidence type="ECO:0000313" key="1">
    <source>
        <dbReference type="EMBL" id="KOF82790.1"/>
    </source>
</evidence>
<protein>
    <submittedName>
        <fullName evidence="1">Uncharacterized protein</fullName>
    </submittedName>
</protein>
<dbReference type="AlphaFoldDB" id="A0A0L8H1Y0"/>
<name>A0A0L8H1Y0_OCTBM</name>
<accession>A0A0L8H1Y0</accession>
<proteinExistence type="predicted"/>